<dbReference type="HOGENOM" id="CLU_100236_1_1_9"/>
<evidence type="ECO:0000313" key="1">
    <source>
        <dbReference type="EMBL" id="AFV11233.1"/>
    </source>
</evidence>
<protein>
    <recommendedName>
        <fullName evidence="3">DUF177 domain-containing protein</fullName>
    </recommendedName>
</protein>
<organism evidence="1 2">
    <name type="scientific">Thermacetogenium phaeum (strain ATCC BAA-254 / DSM 26808 / PB)</name>
    <dbReference type="NCBI Taxonomy" id="1089553"/>
    <lineage>
        <taxon>Bacteria</taxon>
        <taxon>Bacillati</taxon>
        <taxon>Bacillota</taxon>
        <taxon>Clostridia</taxon>
        <taxon>Thermoanaerobacterales</taxon>
        <taxon>Thermoanaerobacteraceae</taxon>
        <taxon>Thermacetogenium</taxon>
    </lineage>
</organism>
<accession>K4LEE9</accession>
<evidence type="ECO:0008006" key="3">
    <source>
        <dbReference type="Google" id="ProtNLM"/>
    </source>
</evidence>
<dbReference type="STRING" id="1089553.Tph_c10100"/>
<dbReference type="KEGG" id="tpz:Tph_c10100"/>
<dbReference type="PANTHER" id="PTHR34374:SF1">
    <property type="entry name" value="LARGE RIBOSOMAL RNA SUBUNIT ACCUMULATION PROTEIN YCED HOMOLOG 1, CHLOROPLASTIC"/>
    <property type="match status" value="1"/>
</dbReference>
<gene>
    <name evidence="1" type="ordered locus">Tph_c10100</name>
</gene>
<sequence>MTGRRLLGIIWSVIRGEFLVKIDVGELRKKKGRMMDFSGRIPCLTLDLQQTGITYRDLEISGQATNTGEGIFVEGIIRGQTDLNCSLCLKAFSATIEVPFSESYYREEDSVSRLVEEEGRFYQEDEIILDDLIREGLYLALPMKPVCKPDCKGLCPVCGNDMNVQQCRCRKEEFDPRLTALSALLKE</sequence>
<name>K4LEE9_THEPS</name>
<reference evidence="1 2" key="1">
    <citation type="journal article" date="2012" name="BMC Genomics">
        <title>Genome-guided analysis of physiological and morphological traits of the fermentative acetate oxidizer Thermacetogenium phaeum.</title>
        <authorList>
            <person name="Oehler D."/>
            <person name="Poehlein A."/>
            <person name="Leimbach A."/>
            <person name="Muller N."/>
            <person name="Daniel R."/>
            <person name="Gottschalk G."/>
            <person name="Schink B."/>
        </authorList>
    </citation>
    <scope>NUCLEOTIDE SEQUENCE [LARGE SCALE GENOMIC DNA]</scope>
    <source>
        <strain evidence="2">ATCC BAA-254 / DSM 26808 / PB</strain>
    </source>
</reference>
<dbReference type="Pfam" id="PF02620">
    <property type="entry name" value="YceD"/>
    <property type="match status" value="1"/>
</dbReference>
<evidence type="ECO:0000313" key="2">
    <source>
        <dbReference type="Proteomes" id="UP000000467"/>
    </source>
</evidence>
<dbReference type="EMBL" id="CP003732">
    <property type="protein sequence ID" value="AFV11233.1"/>
    <property type="molecule type" value="Genomic_DNA"/>
</dbReference>
<proteinExistence type="predicted"/>
<dbReference type="eggNOG" id="COG1399">
    <property type="taxonomic scope" value="Bacteria"/>
</dbReference>
<dbReference type="PANTHER" id="PTHR34374">
    <property type="entry name" value="LARGE RIBOSOMAL RNA SUBUNIT ACCUMULATION PROTEIN YCED HOMOLOG 1, CHLOROPLASTIC"/>
    <property type="match status" value="1"/>
</dbReference>
<dbReference type="Proteomes" id="UP000000467">
    <property type="component" value="Chromosome"/>
</dbReference>
<dbReference type="InterPro" id="IPR003772">
    <property type="entry name" value="YceD"/>
</dbReference>
<dbReference type="AlphaFoldDB" id="K4LEE9"/>
<keyword evidence="2" id="KW-1185">Reference proteome</keyword>